<keyword evidence="1" id="KW-0472">Membrane</keyword>
<protein>
    <recommendedName>
        <fullName evidence="4">DUF1799 domain-containing protein</fullName>
    </recommendedName>
</protein>
<proteinExistence type="predicted"/>
<reference evidence="2 3" key="1">
    <citation type="submission" date="2014-03" db="EMBL/GenBank/DDBJ databases">
        <title>The genomes of two eusocial bee gut symbionts.</title>
        <authorList>
            <person name="Kwong W.K."/>
            <person name="Engel P."/>
            <person name="Koch H."/>
            <person name="Moran N.A."/>
        </authorList>
    </citation>
    <scope>NUCLEOTIDE SEQUENCE [LARGE SCALE GENOMIC DNA]</scope>
    <source>
        <strain evidence="3">wkB29</strain>
    </source>
</reference>
<comment type="caution">
    <text evidence="2">The sequence shown here is derived from an EMBL/GenBank/DDBJ whole genome shotgun (WGS) entry which is preliminary data.</text>
</comment>
<feature type="transmembrane region" description="Helical" evidence="1">
    <location>
        <begin position="45"/>
        <end position="64"/>
    </location>
</feature>
<dbReference type="AlphaFoldDB" id="A0A837AG48"/>
<accession>A0A837AG48</accession>
<dbReference type="Pfam" id="PF08809">
    <property type="entry name" value="DUF1799"/>
    <property type="match status" value="1"/>
</dbReference>
<sequence length="99" mass="11182">MYAKSASEAELAAFGFKPSDFNEEVLIWPENFEVVKLFTKLSTQWRVAAGGATGLDYNAVYALFKMHRIKKKRYKALLADIAVMESAALDEMYKDVKHG</sequence>
<keyword evidence="1" id="KW-1133">Transmembrane helix</keyword>
<evidence type="ECO:0000313" key="3">
    <source>
        <dbReference type="Proteomes" id="UP000027170"/>
    </source>
</evidence>
<dbReference type="EMBL" id="JFZV01000012">
    <property type="protein sequence ID" value="KDN14049.1"/>
    <property type="molecule type" value="Genomic_DNA"/>
</dbReference>
<evidence type="ECO:0008006" key="4">
    <source>
        <dbReference type="Google" id="ProtNLM"/>
    </source>
</evidence>
<keyword evidence="3" id="KW-1185">Reference proteome</keyword>
<gene>
    <name evidence="2" type="ORF">SALWKB29_1951</name>
</gene>
<evidence type="ECO:0000256" key="1">
    <source>
        <dbReference type="SAM" id="Phobius"/>
    </source>
</evidence>
<dbReference type="InterPro" id="IPR014915">
    <property type="entry name" value="Phage_TLS_TfmB"/>
</dbReference>
<keyword evidence="1" id="KW-0812">Transmembrane</keyword>
<dbReference type="OrthoDB" id="6169380at2"/>
<dbReference type="RefSeq" id="WP_037491792.1">
    <property type="nucleotide sequence ID" value="NZ_JFZV01000012.1"/>
</dbReference>
<name>A0A837AG48_9NEIS</name>
<organism evidence="2 3">
    <name type="scientific">Snodgrassella communis</name>
    <dbReference type="NCBI Taxonomy" id="2946699"/>
    <lineage>
        <taxon>Bacteria</taxon>
        <taxon>Pseudomonadati</taxon>
        <taxon>Pseudomonadota</taxon>
        <taxon>Betaproteobacteria</taxon>
        <taxon>Neisseriales</taxon>
        <taxon>Neisseriaceae</taxon>
        <taxon>Snodgrassella</taxon>
    </lineage>
</organism>
<evidence type="ECO:0000313" key="2">
    <source>
        <dbReference type="EMBL" id="KDN14049.1"/>
    </source>
</evidence>
<dbReference type="Proteomes" id="UP000027170">
    <property type="component" value="Unassembled WGS sequence"/>
</dbReference>